<name>A0A024UUY4_9STRA</name>
<dbReference type="GeneID" id="20077584"/>
<dbReference type="RefSeq" id="XP_008861575.1">
    <property type="nucleotide sequence ID" value="XM_008863353.1"/>
</dbReference>
<evidence type="ECO:0000313" key="1">
    <source>
        <dbReference type="EMBL" id="ETW10164.1"/>
    </source>
</evidence>
<reference evidence="1" key="1">
    <citation type="submission" date="2013-12" db="EMBL/GenBank/DDBJ databases">
        <title>The Genome Sequence of Aphanomyces invadans NJM9701.</title>
        <authorList>
            <consortium name="The Broad Institute Genomics Platform"/>
            <person name="Russ C."/>
            <person name="Tyler B."/>
            <person name="van West P."/>
            <person name="Dieguez-Uribeondo J."/>
            <person name="Young S.K."/>
            <person name="Zeng Q."/>
            <person name="Gargeya S."/>
            <person name="Fitzgerald M."/>
            <person name="Abouelleil A."/>
            <person name="Alvarado L."/>
            <person name="Chapman S.B."/>
            <person name="Gainer-Dewar J."/>
            <person name="Goldberg J."/>
            <person name="Griggs A."/>
            <person name="Gujja S."/>
            <person name="Hansen M."/>
            <person name="Howarth C."/>
            <person name="Imamovic A."/>
            <person name="Ireland A."/>
            <person name="Larimer J."/>
            <person name="McCowan C."/>
            <person name="Murphy C."/>
            <person name="Pearson M."/>
            <person name="Poon T.W."/>
            <person name="Priest M."/>
            <person name="Roberts A."/>
            <person name="Saif S."/>
            <person name="Shea T."/>
            <person name="Sykes S."/>
            <person name="Wortman J."/>
            <person name="Nusbaum C."/>
            <person name="Birren B."/>
        </authorList>
    </citation>
    <scope>NUCLEOTIDE SEQUENCE [LARGE SCALE GENOMIC DNA]</scope>
    <source>
        <strain evidence="1">NJM9701</strain>
    </source>
</reference>
<dbReference type="VEuPathDB" id="FungiDB:H310_00534"/>
<dbReference type="AlphaFoldDB" id="A0A024UUY4"/>
<protein>
    <submittedName>
        <fullName evidence="1">Uncharacterized protein</fullName>
    </submittedName>
</protein>
<dbReference type="EMBL" id="KI913952">
    <property type="protein sequence ID" value="ETW10164.1"/>
    <property type="molecule type" value="Genomic_DNA"/>
</dbReference>
<accession>A0A024UUY4</accession>
<proteinExistence type="predicted"/>
<dbReference type="OrthoDB" id="64785at2759"/>
<gene>
    <name evidence="1" type="ORF">H310_00534</name>
</gene>
<sequence>MGVDSAPLVAMPPASWAHEPVFRTKGDLLQARCKEKLRLASAFATENGGVKAPSHGRRYVMSGAMHPRPQREEISAVERAQVDHIVFDDEDDDREPTKTRTELRLSRRQGDLMQLQSAYRNAPSNNNLEGVEKQPAKLSKAEKAQMQKERCGRTRTSILVERAQERVKINQIYQALLAQDPAVSDMDRRTAASEWWKREPGYVEDPSAMLAASHRLRKSTSQGLKFDGSKSRTVTVEDLMDKRSKASEFPDKITQTPYRPSTAGARVRRNVKWTNAIIQFSKHSTENTELMDKYDLKFKGPLDSSFTKDRLFREDRIKGMPQRVPTPPVDPYAIDKSVKATKKLLAEAASKRMALNARKAEKSDPTAKVEAQVLPPTYSKAVYSTPSPTHLSTNAPLHVRASGFQHIDVDRILRLNVNAPVDLAVKHGIS</sequence>
<organism evidence="1">
    <name type="scientific">Aphanomyces invadans</name>
    <dbReference type="NCBI Taxonomy" id="157072"/>
    <lineage>
        <taxon>Eukaryota</taxon>
        <taxon>Sar</taxon>
        <taxon>Stramenopiles</taxon>
        <taxon>Oomycota</taxon>
        <taxon>Saprolegniomycetes</taxon>
        <taxon>Saprolegniales</taxon>
        <taxon>Verrucalvaceae</taxon>
        <taxon>Aphanomyces</taxon>
    </lineage>
</organism>